<accession>A0A1I0ETS9</accession>
<name>A0A1I0ETS9_9PSED</name>
<evidence type="ECO:0000313" key="1">
    <source>
        <dbReference type="EMBL" id="SET48004.1"/>
    </source>
</evidence>
<reference evidence="1 2" key="1">
    <citation type="submission" date="2016-10" db="EMBL/GenBank/DDBJ databases">
        <authorList>
            <person name="de Groot N.N."/>
        </authorList>
    </citation>
    <scope>NUCLEOTIDE SEQUENCE [LARGE SCALE GENOMIC DNA]</scope>
    <source>
        <strain evidence="1 2">DSM 11363</strain>
    </source>
</reference>
<dbReference type="EMBL" id="FOHW01000014">
    <property type="protein sequence ID" value="SET48004.1"/>
    <property type="molecule type" value="Genomic_DNA"/>
</dbReference>
<evidence type="ECO:0000313" key="2">
    <source>
        <dbReference type="Proteomes" id="UP000182332"/>
    </source>
</evidence>
<gene>
    <name evidence="1" type="ORF">SAMN05216197_114107</name>
</gene>
<dbReference type="AlphaFoldDB" id="A0A1I0ETS9"/>
<organism evidence="1 2">
    <name type="scientific">Pseudomonas graminis</name>
    <dbReference type="NCBI Taxonomy" id="158627"/>
    <lineage>
        <taxon>Bacteria</taxon>
        <taxon>Pseudomonadati</taxon>
        <taxon>Pseudomonadota</taxon>
        <taxon>Gammaproteobacteria</taxon>
        <taxon>Pseudomonadales</taxon>
        <taxon>Pseudomonadaceae</taxon>
        <taxon>Pseudomonas</taxon>
    </lineage>
</organism>
<proteinExistence type="predicted"/>
<dbReference type="Proteomes" id="UP000182332">
    <property type="component" value="Unassembled WGS sequence"/>
</dbReference>
<protein>
    <submittedName>
        <fullName evidence="1">Uncharacterized protein</fullName>
    </submittedName>
</protein>
<sequence length="59" mass="6601">MLYLENMKVLVPIFCNNISANSTAINLHCHLLSDKLIPILFEVMDGLSRTFVPTYGAFA</sequence>